<dbReference type="InterPro" id="IPR036366">
    <property type="entry name" value="PGBDSf"/>
</dbReference>
<feature type="domain" description="N-acetylmuramidase" evidence="2">
    <location>
        <begin position="21"/>
        <end position="192"/>
    </location>
</feature>
<dbReference type="Gene3D" id="1.10.101.10">
    <property type="entry name" value="PGBD-like superfamily/PGBD"/>
    <property type="match status" value="1"/>
</dbReference>
<organism evidence="3 4">
    <name type="scientific">Mesorhizobium marinum</name>
    <dbReference type="NCBI Taxonomy" id="3228790"/>
    <lineage>
        <taxon>Bacteria</taxon>
        <taxon>Pseudomonadati</taxon>
        <taxon>Pseudomonadota</taxon>
        <taxon>Alphaproteobacteria</taxon>
        <taxon>Hyphomicrobiales</taxon>
        <taxon>Phyllobacteriaceae</taxon>
        <taxon>Mesorhizobium</taxon>
    </lineage>
</organism>
<evidence type="ECO:0000259" key="2">
    <source>
        <dbReference type="Pfam" id="PF11860"/>
    </source>
</evidence>
<protein>
    <submittedName>
        <fullName evidence="3">N-acetylmuramidase domain-containing protein</fullName>
    </submittedName>
</protein>
<name>A0ABV3QUB7_9HYPH</name>
<dbReference type="InterPro" id="IPR036365">
    <property type="entry name" value="PGBD-like_sf"/>
</dbReference>
<dbReference type="InterPro" id="IPR023346">
    <property type="entry name" value="Lysozyme-like_dom_sf"/>
</dbReference>
<dbReference type="SUPFAM" id="SSF53955">
    <property type="entry name" value="Lysozyme-like"/>
    <property type="match status" value="1"/>
</dbReference>
<sequence>MFSKATADEIAEVAAEFGIEAAALLAVAEVESGGSAFASIGGRQEPMIRFEGHYFDRCLSGDARAVARAAGLASPVAGAVANPASQAARWRMLERAAAIDRKAAYESTSWGLGQVMGAHWAWLGFENVDRLVAEARAGTAGQTRLMARFIVKAGLADALKRHDWSAFARGYNGPGYRRNAYHAKLAAAHRRHLSDTRKGMVEPAAPAQLTLHIGARGAAVRDLQRQLAALGYPVAPDGIFGPDTETALRAFQRDHGLIADGMAGPRTCRAIMAALPLEAWWRRTWRMLSGWFGRM</sequence>
<comment type="caution">
    <text evidence="3">The sequence shown here is derived from an EMBL/GenBank/DDBJ whole genome shotgun (WGS) entry which is preliminary data.</text>
</comment>
<dbReference type="EMBL" id="JBFOCI010000001">
    <property type="protein sequence ID" value="MEW9804425.1"/>
    <property type="molecule type" value="Genomic_DNA"/>
</dbReference>
<reference evidence="3 4" key="1">
    <citation type="submission" date="2024-06" db="EMBL/GenBank/DDBJ databases">
        <authorList>
            <person name="Tuo L."/>
        </authorList>
    </citation>
    <scope>NUCLEOTIDE SEQUENCE [LARGE SCALE GENOMIC DNA]</scope>
    <source>
        <strain evidence="3 4">ZMM04-5</strain>
    </source>
</reference>
<evidence type="ECO:0000259" key="1">
    <source>
        <dbReference type="Pfam" id="PF01471"/>
    </source>
</evidence>
<dbReference type="RefSeq" id="WP_367721478.1">
    <property type="nucleotide sequence ID" value="NZ_JBFOCH010000007.1"/>
</dbReference>
<accession>A0ABV3QUB7</accession>
<evidence type="ECO:0000313" key="4">
    <source>
        <dbReference type="Proteomes" id="UP001556196"/>
    </source>
</evidence>
<dbReference type="Pfam" id="PF01471">
    <property type="entry name" value="PG_binding_1"/>
    <property type="match status" value="1"/>
</dbReference>
<feature type="domain" description="Peptidoglycan binding-like" evidence="1">
    <location>
        <begin position="216"/>
        <end position="270"/>
    </location>
</feature>
<dbReference type="SUPFAM" id="SSF47090">
    <property type="entry name" value="PGBD-like"/>
    <property type="match status" value="1"/>
</dbReference>
<dbReference type="InterPro" id="IPR024408">
    <property type="entry name" value="Muramidase"/>
</dbReference>
<proteinExistence type="predicted"/>
<dbReference type="InterPro" id="IPR002477">
    <property type="entry name" value="Peptidoglycan-bd-like"/>
</dbReference>
<keyword evidence="4" id="KW-1185">Reference proteome</keyword>
<gene>
    <name evidence="3" type="ORF">ABUE31_00315</name>
</gene>
<dbReference type="Proteomes" id="UP001556196">
    <property type="component" value="Unassembled WGS sequence"/>
</dbReference>
<dbReference type="Pfam" id="PF11860">
    <property type="entry name" value="Muramidase"/>
    <property type="match status" value="1"/>
</dbReference>
<evidence type="ECO:0000313" key="3">
    <source>
        <dbReference type="EMBL" id="MEW9804425.1"/>
    </source>
</evidence>